<sequence>MKIKIPCVKCVADGSIERESQELLYEYELTDERVYSLNCNEGHETVVIFDTHVYELLFDMGLYALADGYSREAVANFAAAIERFHEFSINVFIAKSLSSYLYLDEFPKAWKGISSQSERQLGAYVMLYLAVFKRSPELMPQKNIEFRNNVIHKGKFPTVGEAMKYAESTFNYIKQKLVEMKKELDDEVLYVHDHSLREYIIKNSGNCKHVVHWSELVTFKPLRPVEEIETLSFKESFEKQTRQRIFYN</sequence>
<comment type="caution">
    <text evidence="1">The sequence shown here is derived from an EMBL/GenBank/DDBJ whole genome shotgun (WGS) entry which is preliminary data.</text>
</comment>
<dbReference type="EMBL" id="JBHTLU010000015">
    <property type="protein sequence ID" value="MFD1221180.1"/>
    <property type="molecule type" value="Genomic_DNA"/>
</dbReference>
<gene>
    <name evidence="1" type="ORF">ACFQ4B_13720</name>
</gene>
<reference evidence="2" key="1">
    <citation type="journal article" date="2019" name="Int. J. Syst. Evol. Microbiol.">
        <title>The Global Catalogue of Microorganisms (GCM) 10K type strain sequencing project: providing services to taxonomists for standard genome sequencing and annotation.</title>
        <authorList>
            <consortium name="The Broad Institute Genomics Platform"/>
            <consortium name="The Broad Institute Genome Sequencing Center for Infectious Disease"/>
            <person name="Wu L."/>
            <person name="Ma J."/>
        </authorList>
    </citation>
    <scope>NUCLEOTIDE SEQUENCE [LARGE SCALE GENOMIC DNA]</scope>
    <source>
        <strain evidence="2">CCUG 53270</strain>
    </source>
</reference>
<dbReference type="RefSeq" id="WP_345590072.1">
    <property type="nucleotide sequence ID" value="NZ_BAABJG010000021.1"/>
</dbReference>
<keyword evidence="2" id="KW-1185">Reference proteome</keyword>
<protein>
    <recommendedName>
        <fullName evidence="3">Cthe-2314-like HEPN domain-containing protein</fullName>
    </recommendedName>
</protein>
<organism evidence="1 2">
    <name type="scientific">Paenibacillus vulneris</name>
    <dbReference type="NCBI Taxonomy" id="1133364"/>
    <lineage>
        <taxon>Bacteria</taxon>
        <taxon>Bacillati</taxon>
        <taxon>Bacillota</taxon>
        <taxon>Bacilli</taxon>
        <taxon>Bacillales</taxon>
        <taxon>Paenibacillaceae</taxon>
        <taxon>Paenibacillus</taxon>
    </lineage>
</organism>
<name>A0ABW3UKF0_9BACL</name>
<dbReference type="Proteomes" id="UP001597180">
    <property type="component" value="Unassembled WGS sequence"/>
</dbReference>
<accession>A0ABW3UKF0</accession>
<evidence type="ECO:0008006" key="3">
    <source>
        <dbReference type="Google" id="ProtNLM"/>
    </source>
</evidence>
<proteinExistence type="predicted"/>
<evidence type="ECO:0000313" key="1">
    <source>
        <dbReference type="EMBL" id="MFD1221180.1"/>
    </source>
</evidence>
<evidence type="ECO:0000313" key="2">
    <source>
        <dbReference type="Proteomes" id="UP001597180"/>
    </source>
</evidence>